<reference evidence="2" key="2">
    <citation type="submission" date="2015-08" db="EMBL/GenBank/DDBJ databases">
        <title>Draft Genome Sequence of a Heterotrophic Facultative Anaerobic Bacterium Ardenticatena maritima Strain 110S.</title>
        <authorList>
            <person name="Kawaichi S."/>
            <person name="Yoshida T."/>
            <person name="Sako Y."/>
            <person name="Nakamura R."/>
        </authorList>
    </citation>
    <scope>NUCLEOTIDE SEQUENCE [LARGE SCALE GENOMIC DNA]</scope>
    <source>
        <strain evidence="2">110S</strain>
    </source>
</reference>
<comment type="caution">
    <text evidence="1">The sequence shown here is derived from an EMBL/GenBank/DDBJ whole genome shotgun (WGS) entry which is preliminary data.</text>
</comment>
<evidence type="ECO:0008006" key="3">
    <source>
        <dbReference type="Google" id="ProtNLM"/>
    </source>
</evidence>
<dbReference type="Proteomes" id="UP000037784">
    <property type="component" value="Unassembled WGS sequence"/>
</dbReference>
<proteinExistence type="predicted"/>
<organism evidence="1 2">
    <name type="scientific">Ardenticatena maritima</name>
    <dbReference type="NCBI Taxonomy" id="872965"/>
    <lineage>
        <taxon>Bacteria</taxon>
        <taxon>Bacillati</taxon>
        <taxon>Chloroflexota</taxon>
        <taxon>Ardenticatenia</taxon>
        <taxon>Ardenticatenales</taxon>
        <taxon>Ardenticatenaceae</taxon>
        <taxon>Ardenticatena</taxon>
    </lineage>
</organism>
<dbReference type="AlphaFoldDB" id="A0A0M8KAV3"/>
<accession>A0A0M8KAV3</accession>
<dbReference type="EMBL" id="BBZA01000265">
    <property type="protein sequence ID" value="GAP64461.1"/>
    <property type="molecule type" value="Genomic_DNA"/>
</dbReference>
<dbReference type="RefSeq" id="WP_152918229.1">
    <property type="nucleotide sequence ID" value="NZ_BBZA01000265.1"/>
</dbReference>
<dbReference type="STRING" id="872965.SE16_05990"/>
<name>A0A0M8KAV3_9CHLR</name>
<dbReference type="InParanoid" id="A0A0M8KAV3"/>
<protein>
    <recommendedName>
        <fullName evidence="3">GH16 domain-containing protein</fullName>
    </recommendedName>
</protein>
<keyword evidence="2" id="KW-1185">Reference proteome</keyword>
<evidence type="ECO:0000313" key="2">
    <source>
        <dbReference type="Proteomes" id="UP000037784"/>
    </source>
</evidence>
<sequence>MPRIEERCRPPWHPHWVRICTGTGDIHPTPEGVRLHVAPGTGERYHLAELDDTHMRPRHAYLWRPPARLRVRARFSSPATLRGTAGFGFWNMAVSTTADSVAFIAPQVFWVFLASPPNRLAVTPGWSGRGFFVQSIRSPTVPRLVERLGALALRLPLVSRLAYRTAQAMVPAAEQPLDDIDPTAWHTYLLEWEAARVRCLVDDQVVLDAPIAPRAPLGFVAWVDNQFAAMDGTLRGGWLSVEHAQFLELSEILIEGT</sequence>
<evidence type="ECO:0000313" key="1">
    <source>
        <dbReference type="EMBL" id="GAP64461.1"/>
    </source>
</evidence>
<dbReference type="OrthoDB" id="160693at2"/>
<reference evidence="1 2" key="1">
    <citation type="journal article" date="2015" name="Genome Announc.">
        <title>Draft Genome Sequence of a Heterotrophic Facultative Anaerobic Thermophilic Bacterium, Ardenticatena maritima Strain 110ST.</title>
        <authorList>
            <person name="Kawaichi S."/>
            <person name="Yoshida T."/>
            <person name="Sako Y."/>
            <person name="Nakamura R."/>
        </authorList>
    </citation>
    <scope>NUCLEOTIDE SEQUENCE [LARGE SCALE GENOMIC DNA]</scope>
    <source>
        <strain evidence="1 2">110S</strain>
    </source>
</reference>
<gene>
    <name evidence="1" type="ORF">ARMA_2884</name>
</gene>